<evidence type="ECO:0000256" key="4">
    <source>
        <dbReference type="ARBA" id="ARBA00022692"/>
    </source>
</evidence>
<feature type="transmembrane region" description="Helical" evidence="7">
    <location>
        <begin position="33"/>
        <end position="50"/>
    </location>
</feature>
<comment type="caution">
    <text evidence="8">The sequence shown here is derived from an EMBL/GenBank/DDBJ whole genome shotgun (WGS) entry which is preliminary data.</text>
</comment>
<keyword evidence="6 7" id="KW-0472">Membrane</keyword>
<dbReference type="InterPro" id="IPR018629">
    <property type="entry name" value="XK-rel"/>
</dbReference>
<keyword evidence="5 7" id="KW-1133">Transmembrane helix</keyword>
<dbReference type="Proteomes" id="UP001431783">
    <property type="component" value="Unassembled WGS sequence"/>
</dbReference>
<keyword evidence="4 7" id="KW-0812">Transmembrane</keyword>
<evidence type="ECO:0000256" key="6">
    <source>
        <dbReference type="ARBA" id="ARBA00023136"/>
    </source>
</evidence>
<dbReference type="InterPro" id="IPR050895">
    <property type="entry name" value="XK-related_scramblase"/>
</dbReference>
<comment type="similarity">
    <text evidence="2 7">Belongs to the XK family.</text>
</comment>
<evidence type="ECO:0000256" key="3">
    <source>
        <dbReference type="ARBA" id="ARBA00022475"/>
    </source>
</evidence>
<sequence length="408" mass="47926">MKLNITLTSSMFDHQIEHQQSDEPDRLCPRDRVTYWDIAGFVISIASHIVDVGLDCNLAVRYYLSDQKAYFFTTVAFILIPALINTAFSIRMYMLDETQELNKSRTLTQRCTSRGLLFLLVLLFQLAPVLRYFDALRYARKSKKAERMKDYENQRKYYELMVKEDSDVALLRVLECFLEAAPQQILQITIIFVTKGQDFGTDTFTYFHQLLSIGSSFVSMAWSMASYHRLLRVSQKTKNNISWIGTFVQFMWHFMVTVSRILCISVIASMYLEATILAISFHWFVMMIWLLYMDQENNFCSDNQCCSVMFYSTFSAVYVFTFVTLNEGPTAKKYFFFYSLLFAENTVANFLWYFNATQEIEKLMYYKPIFFLNIFPYVAGLVFMILYYKCFHPSTGYTSRHLVTRLGT</sequence>
<dbReference type="PANTHER" id="PTHR16024:SF6">
    <property type="entry name" value="XK-RELATED PROTEIN"/>
    <property type="match status" value="1"/>
</dbReference>
<reference evidence="8 9" key="1">
    <citation type="submission" date="2023-03" db="EMBL/GenBank/DDBJ databases">
        <title>Genome insight into feeding habits of ladybird beetles.</title>
        <authorList>
            <person name="Li H.-S."/>
            <person name="Huang Y.-H."/>
            <person name="Pang H."/>
        </authorList>
    </citation>
    <scope>NUCLEOTIDE SEQUENCE [LARGE SCALE GENOMIC DNA]</scope>
    <source>
        <strain evidence="8">SYSU_2023b</strain>
        <tissue evidence="8">Whole body</tissue>
    </source>
</reference>
<evidence type="ECO:0000256" key="1">
    <source>
        <dbReference type="ARBA" id="ARBA00004651"/>
    </source>
</evidence>
<dbReference type="EMBL" id="JARQZJ010000101">
    <property type="protein sequence ID" value="KAK9886662.1"/>
    <property type="molecule type" value="Genomic_DNA"/>
</dbReference>
<dbReference type="AlphaFoldDB" id="A0AAW1UT59"/>
<dbReference type="GO" id="GO:0043652">
    <property type="term" value="P:engulfment of apoptotic cell"/>
    <property type="evidence" value="ECO:0007669"/>
    <property type="project" value="TreeGrafter"/>
</dbReference>
<feature type="transmembrane region" description="Helical" evidence="7">
    <location>
        <begin position="335"/>
        <end position="356"/>
    </location>
</feature>
<feature type="transmembrane region" description="Helical" evidence="7">
    <location>
        <begin position="115"/>
        <end position="133"/>
    </location>
</feature>
<dbReference type="GO" id="GO:0005886">
    <property type="term" value="C:plasma membrane"/>
    <property type="evidence" value="ECO:0007669"/>
    <property type="project" value="UniProtKB-SubCell"/>
</dbReference>
<feature type="transmembrane region" description="Helical" evidence="7">
    <location>
        <begin position="368"/>
        <end position="388"/>
    </location>
</feature>
<keyword evidence="9" id="KW-1185">Reference proteome</keyword>
<comment type="subcellular location">
    <subcellularLocation>
        <location evidence="1">Cell membrane</location>
        <topology evidence="1">Multi-pass membrane protein</topology>
    </subcellularLocation>
    <subcellularLocation>
        <location evidence="7">Membrane</location>
        <topology evidence="7">Multi-pass membrane protein</topology>
    </subcellularLocation>
</comment>
<evidence type="ECO:0000313" key="9">
    <source>
        <dbReference type="Proteomes" id="UP001431783"/>
    </source>
</evidence>
<feature type="transmembrane region" description="Helical" evidence="7">
    <location>
        <begin position="70"/>
        <end position="94"/>
    </location>
</feature>
<evidence type="ECO:0000256" key="5">
    <source>
        <dbReference type="ARBA" id="ARBA00022989"/>
    </source>
</evidence>
<protein>
    <recommendedName>
        <fullName evidence="7">XK-related protein</fullName>
    </recommendedName>
</protein>
<feature type="transmembrane region" description="Helical" evidence="7">
    <location>
        <begin position="305"/>
        <end position="323"/>
    </location>
</feature>
<evidence type="ECO:0000313" key="8">
    <source>
        <dbReference type="EMBL" id="KAK9886662.1"/>
    </source>
</evidence>
<name>A0AAW1UT59_9CUCU</name>
<organism evidence="8 9">
    <name type="scientific">Henosepilachna vigintioctopunctata</name>
    <dbReference type="NCBI Taxonomy" id="420089"/>
    <lineage>
        <taxon>Eukaryota</taxon>
        <taxon>Metazoa</taxon>
        <taxon>Ecdysozoa</taxon>
        <taxon>Arthropoda</taxon>
        <taxon>Hexapoda</taxon>
        <taxon>Insecta</taxon>
        <taxon>Pterygota</taxon>
        <taxon>Neoptera</taxon>
        <taxon>Endopterygota</taxon>
        <taxon>Coleoptera</taxon>
        <taxon>Polyphaga</taxon>
        <taxon>Cucujiformia</taxon>
        <taxon>Coccinelloidea</taxon>
        <taxon>Coccinellidae</taxon>
        <taxon>Epilachninae</taxon>
        <taxon>Epilachnini</taxon>
        <taxon>Henosepilachna</taxon>
    </lineage>
</organism>
<evidence type="ECO:0000256" key="7">
    <source>
        <dbReference type="RuleBase" id="RU910716"/>
    </source>
</evidence>
<gene>
    <name evidence="8" type="ORF">WA026_017582</name>
</gene>
<dbReference type="GO" id="GO:1902742">
    <property type="term" value="P:apoptotic process involved in development"/>
    <property type="evidence" value="ECO:0007669"/>
    <property type="project" value="TreeGrafter"/>
</dbReference>
<dbReference type="PANTHER" id="PTHR16024">
    <property type="entry name" value="XK-RELATED PROTEIN"/>
    <property type="match status" value="1"/>
</dbReference>
<dbReference type="Pfam" id="PF09815">
    <property type="entry name" value="XK-related"/>
    <property type="match status" value="1"/>
</dbReference>
<dbReference type="GO" id="GO:0070782">
    <property type="term" value="P:phosphatidylserine exposure on apoptotic cell surface"/>
    <property type="evidence" value="ECO:0007669"/>
    <property type="project" value="TreeGrafter"/>
</dbReference>
<evidence type="ECO:0000256" key="2">
    <source>
        <dbReference type="ARBA" id="ARBA00008789"/>
    </source>
</evidence>
<proteinExistence type="inferred from homology"/>
<keyword evidence="3" id="KW-1003">Cell membrane</keyword>
<feature type="transmembrane region" description="Helical" evidence="7">
    <location>
        <begin position="206"/>
        <end position="225"/>
    </location>
</feature>
<feature type="transmembrane region" description="Helical" evidence="7">
    <location>
        <begin position="274"/>
        <end position="293"/>
    </location>
</feature>
<accession>A0AAW1UT59</accession>